<feature type="compositionally biased region" description="Basic and acidic residues" evidence="9">
    <location>
        <begin position="1"/>
        <end position="25"/>
    </location>
</feature>
<reference evidence="10 11" key="1">
    <citation type="submission" date="2023-04" db="EMBL/GenBank/DDBJ databases">
        <title>Genome Sequence of Selenomonas sputigena ATCC 33150.</title>
        <authorList>
            <person name="Miller D.P."/>
            <person name="Anvari S."/>
            <person name="Polson S.W."/>
            <person name="Macdonald M."/>
            <person name="Mcdowell J.V."/>
        </authorList>
    </citation>
    <scope>NUCLEOTIDE SEQUENCE [LARGE SCALE GENOMIC DNA]</scope>
    <source>
        <strain evidence="10 11">ATCC 33150</strain>
    </source>
</reference>
<evidence type="ECO:0000256" key="7">
    <source>
        <dbReference type="HAMAP-Rule" id="MF_00910"/>
    </source>
</evidence>
<dbReference type="Proteomes" id="UP001559623">
    <property type="component" value="Unassembled WGS sequence"/>
</dbReference>
<keyword evidence="3 7" id="KW-0812">Transmembrane</keyword>
<comment type="subcellular location">
    <subcellularLocation>
        <location evidence="7">Cell membrane</location>
        <topology evidence="7">Single-pass type II membrane protein</topology>
    </subcellularLocation>
    <text evidence="7">Localizes to the division septum where it forms a ring structure.</text>
</comment>
<evidence type="ECO:0000313" key="11">
    <source>
        <dbReference type="Proteomes" id="UP001559623"/>
    </source>
</evidence>
<gene>
    <name evidence="7 10" type="primary">ftsL</name>
    <name evidence="10" type="ORF">QCO44_06540</name>
</gene>
<feature type="transmembrane region" description="Helical" evidence="7">
    <location>
        <begin position="37"/>
        <end position="57"/>
    </location>
</feature>
<comment type="function">
    <text evidence="7">Essential cell division protein.</text>
</comment>
<keyword evidence="2 7" id="KW-0132">Cell division</keyword>
<sequence>MLARQEEYEYYEELPKPQPREEKPPLIKRRSTLNTHLRSRCFLLLALICVMAMAITIRSGITASRGYDLVQIQQQAQALEKENEHLKIEIAQMKSPERIRRIATDKLGMSTPKNVYFATDGRP</sequence>
<dbReference type="EMBL" id="JARVLH010000003">
    <property type="protein sequence ID" value="MEX5285298.1"/>
    <property type="molecule type" value="Genomic_DNA"/>
</dbReference>
<evidence type="ECO:0000256" key="3">
    <source>
        <dbReference type="ARBA" id="ARBA00022692"/>
    </source>
</evidence>
<keyword evidence="5 7" id="KW-0472">Membrane</keyword>
<evidence type="ECO:0000256" key="2">
    <source>
        <dbReference type="ARBA" id="ARBA00022618"/>
    </source>
</evidence>
<proteinExistence type="inferred from homology"/>
<evidence type="ECO:0000256" key="6">
    <source>
        <dbReference type="ARBA" id="ARBA00023306"/>
    </source>
</evidence>
<keyword evidence="11" id="KW-1185">Reference proteome</keyword>
<dbReference type="GO" id="GO:0051301">
    <property type="term" value="P:cell division"/>
    <property type="evidence" value="ECO:0007669"/>
    <property type="project" value="UniProtKB-KW"/>
</dbReference>
<dbReference type="InterPro" id="IPR007060">
    <property type="entry name" value="FtsL/DivIC"/>
</dbReference>
<evidence type="ECO:0000313" key="10">
    <source>
        <dbReference type="EMBL" id="MEX5285298.1"/>
    </source>
</evidence>
<dbReference type="InterPro" id="IPR011922">
    <property type="entry name" value="Cell_div_FtsL"/>
</dbReference>
<comment type="caution">
    <text evidence="10">The sequence shown here is derived from an EMBL/GenBank/DDBJ whole genome shotgun (WGS) entry which is preliminary data.</text>
</comment>
<organism evidence="10 11">
    <name type="scientific">Selenomonas sputigena</name>
    <dbReference type="NCBI Taxonomy" id="69823"/>
    <lineage>
        <taxon>Bacteria</taxon>
        <taxon>Bacillati</taxon>
        <taxon>Bacillota</taxon>
        <taxon>Negativicutes</taxon>
        <taxon>Selenomonadales</taxon>
        <taxon>Selenomonadaceae</taxon>
        <taxon>Selenomonas</taxon>
    </lineage>
</organism>
<comment type="similarity">
    <text evidence="7">Belongs to the FtsL family.</text>
</comment>
<accession>A0ABV3X748</accession>
<evidence type="ECO:0000256" key="9">
    <source>
        <dbReference type="SAM" id="MobiDB-lite"/>
    </source>
</evidence>
<dbReference type="NCBIfam" id="TIGR02209">
    <property type="entry name" value="ftsL_broad"/>
    <property type="match status" value="1"/>
</dbReference>
<evidence type="ECO:0000256" key="5">
    <source>
        <dbReference type="ARBA" id="ARBA00023136"/>
    </source>
</evidence>
<keyword evidence="6 7" id="KW-0131">Cell cycle</keyword>
<dbReference type="RefSeq" id="WP_368847024.1">
    <property type="nucleotide sequence ID" value="NZ_CP194411.1"/>
</dbReference>
<evidence type="ECO:0000256" key="8">
    <source>
        <dbReference type="NCBIfam" id="TIGR02209"/>
    </source>
</evidence>
<dbReference type="Pfam" id="PF04977">
    <property type="entry name" value="DivIC"/>
    <property type="match status" value="1"/>
</dbReference>
<feature type="region of interest" description="Disordered" evidence="9">
    <location>
        <begin position="1"/>
        <end position="26"/>
    </location>
</feature>
<evidence type="ECO:0000256" key="4">
    <source>
        <dbReference type="ARBA" id="ARBA00022989"/>
    </source>
</evidence>
<dbReference type="HAMAP" id="MF_00910">
    <property type="entry name" value="FtsL"/>
    <property type="match status" value="1"/>
</dbReference>
<name>A0ABV3X748_9FIRM</name>
<keyword evidence="4 7" id="KW-1133">Transmembrane helix</keyword>
<keyword evidence="1 7" id="KW-1003">Cell membrane</keyword>
<evidence type="ECO:0000256" key="1">
    <source>
        <dbReference type="ARBA" id="ARBA00022475"/>
    </source>
</evidence>
<protein>
    <recommendedName>
        <fullName evidence="7 8">Cell division protein FtsL</fullName>
    </recommendedName>
</protein>